<organism evidence="1 2">
    <name type="scientific">Sinorhizobium phage phiM12</name>
    <dbReference type="NCBI Taxonomy" id="1357423"/>
    <lineage>
        <taxon>Viruses</taxon>
        <taxon>Duplodnaviria</taxon>
        <taxon>Heunggongvirae</taxon>
        <taxon>Uroviricota</taxon>
        <taxon>Caudoviricetes</taxon>
        <taxon>Emdodecavirus</taxon>
        <taxon>Emdodecavirus M12</taxon>
    </lineage>
</organism>
<dbReference type="RefSeq" id="YP_009143005.1">
    <property type="nucleotide sequence ID" value="NC_027204.1"/>
</dbReference>
<dbReference type="PROSITE" id="PS51257">
    <property type="entry name" value="PROKAR_LIPOPROTEIN"/>
    <property type="match status" value="1"/>
</dbReference>
<sequence>MLLLRTMTSATTHGMVWLVVACSTVWTSGTIAATATVCLRSSTLSAKLATVRPFRFANITMASRRRPKRFRRSTPMVFRSSPMVSISSVTVWKKIKWKLSSSVLLLKRLSPITAQSTSATNALKAHLSTMAKSSFREASGLNGAPLASPIMKSFRLLTTPVG</sequence>
<dbReference type="Proteomes" id="UP000015089">
    <property type="component" value="Segment"/>
</dbReference>
<evidence type="ECO:0000313" key="1">
    <source>
        <dbReference type="EMBL" id="AGR47736.1"/>
    </source>
</evidence>
<evidence type="ECO:0000313" key="2">
    <source>
        <dbReference type="Proteomes" id="UP000015089"/>
    </source>
</evidence>
<name>S5M6Q4_9CAUD</name>
<dbReference type="GeneID" id="24422761"/>
<reference evidence="1 2" key="1">
    <citation type="journal article" date="2014" name="Virology">
        <title>The genome, proteome and phylogenetic analysis of Sinorhizobium meliloti phage PhiM12, the founder of a new group of T4-superfamily phages.</title>
        <authorList>
            <person name="Brewer T.E."/>
            <person name="Elizabeth Stroupe M."/>
            <person name="Jones K.M."/>
        </authorList>
    </citation>
    <scope>NUCLEOTIDE SEQUENCE [LARGE SCALE GENOMIC DNA]</scope>
</reference>
<dbReference type="EMBL" id="KF381361">
    <property type="protein sequence ID" value="AGR47736.1"/>
    <property type="molecule type" value="Genomic_DNA"/>
</dbReference>
<keyword evidence="2" id="KW-1185">Reference proteome</keyword>
<protein>
    <submittedName>
        <fullName evidence="1">Uncharacterized protein</fullName>
    </submittedName>
</protein>
<reference evidence="1 2" key="2">
    <citation type="journal article" date="2014" name="Virology">
        <title>The structure of Sinorhizobium meliloti phage PhiM12, which has a novel T=19l triangulation number and is the founder of a new group of T4-superfamily phages.</title>
        <authorList>
            <person name="Stroupe M.E."/>
            <person name="Brewer T.E."/>
            <person name="Sousa D.R."/>
            <person name="Jones K.M."/>
        </authorList>
    </citation>
    <scope>NUCLEOTIDE SEQUENCE [LARGE SCALE GENOMIC DNA]</scope>
</reference>
<dbReference type="KEGG" id="vg:24422761"/>
<gene>
    <name evidence="1" type="ORF">SmphiM12_104</name>
</gene>
<accession>S5M6Q4</accession>
<proteinExistence type="predicted"/>